<dbReference type="Proteomes" id="UP001140293">
    <property type="component" value="Unassembled WGS sequence"/>
</dbReference>
<proteinExistence type="predicted"/>
<dbReference type="SMART" id="SM00892">
    <property type="entry name" value="Endonuclease_NS"/>
    <property type="match status" value="1"/>
</dbReference>
<comment type="caution">
    <text evidence="5">The sequence shown here is derived from an EMBL/GenBank/DDBJ whole genome shotgun (WGS) entry which is preliminary data.</text>
</comment>
<dbReference type="SUPFAM" id="SSF50494">
    <property type="entry name" value="Trypsin-like serine proteases"/>
    <property type="match status" value="1"/>
</dbReference>
<keyword evidence="5" id="KW-0540">Nuclease</keyword>
<gene>
    <name evidence="5" type="ORF">H7I41_26600</name>
</gene>
<evidence type="ECO:0000313" key="5">
    <source>
        <dbReference type="EMBL" id="MCV7173499.1"/>
    </source>
</evidence>
<reference evidence="5" key="2">
    <citation type="journal article" date="2022" name="BMC Genomics">
        <title>Comparative genome analysis of mycobacteria focusing on tRNA and non-coding RNA.</title>
        <authorList>
            <person name="Behra P.R.K."/>
            <person name="Pettersson B.M.F."/>
            <person name="Ramesh M."/>
            <person name="Das S."/>
            <person name="Dasgupta S."/>
            <person name="Kirsebom L.A."/>
        </authorList>
    </citation>
    <scope>NUCLEOTIDE SEQUENCE</scope>
    <source>
        <strain evidence="5">DSM 44615</strain>
    </source>
</reference>
<name>A0A9X2YTF9_9MYCO</name>
<feature type="domain" description="ENPP1-3/EXOG-like endonuclease/phosphodiesterase" evidence="3">
    <location>
        <begin position="445"/>
        <end position="677"/>
    </location>
</feature>
<evidence type="ECO:0000259" key="3">
    <source>
        <dbReference type="SMART" id="SM00477"/>
    </source>
</evidence>
<dbReference type="Pfam" id="PF13365">
    <property type="entry name" value="Trypsin_2"/>
    <property type="match status" value="1"/>
</dbReference>
<keyword evidence="5" id="KW-0255">Endonuclease</keyword>
<dbReference type="InterPro" id="IPR044925">
    <property type="entry name" value="His-Me_finger_sf"/>
</dbReference>
<evidence type="ECO:0000259" key="4">
    <source>
        <dbReference type="SMART" id="SM00892"/>
    </source>
</evidence>
<feature type="binding site" evidence="2">
    <location>
        <position position="561"/>
    </location>
    <ligand>
        <name>Mg(2+)</name>
        <dbReference type="ChEBI" id="CHEBI:18420"/>
        <note>catalytic</note>
    </ligand>
</feature>
<dbReference type="Gene3D" id="3.40.570.10">
    <property type="entry name" value="Extracellular Endonuclease, subunit A"/>
    <property type="match status" value="1"/>
</dbReference>
<dbReference type="InterPro" id="IPR044929">
    <property type="entry name" value="DNA/RNA_non-sp_Endonuclease_sf"/>
</dbReference>
<evidence type="ECO:0000313" key="6">
    <source>
        <dbReference type="Proteomes" id="UP001140293"/>
    </source>
</evidence>
<dbReference type="InterPro" id="IPR001604">
    <property type="entry name" value="Endo_G_ENPP1-like_dom"/>
</dbReference>
<dbReference type="GO" id="GO:0004519">
    <property type="term" value="F:endonuclease activity"/>
    <property type="evidence" value="ECO:0007669"/>
    <property type="project" value="UniProtKB-KW"/>
</dbReference>
<dbReference type="GO" id="GO:0003676">
    <property type="term" value="F:nucleic acid binding"/>
    <property type="evidence" value="ECO:0007669"/>
    <property type="project" value="InterPro"/>
</dbReference>
<protein>
    <submittedName>
        <fullName evidence="5">DNA/RNA non-specific endonuclease</fullName>
    </submittedName>
</protein>
<dbReference type="InterPro" id="IPR020821">
    <property type="entry name" value="ENPP1-3/EXOG-like_nuc-like"/>
</dbReference>
<dbReference type="GO" id="GO:0046872">
    <property type="term" value="F:metal ion binding"/>
    <property type="evidence" value="ECO:0007669"/>
    <property type="project" value="UniProtKB-KW"/>
</dbReference>
<feature type="active site" description="Proton acceptor" evidence="1">
    <location>
        <position position="524"/>
    </location>
</feature>
<dbReference type="GO" id="GO:0016787">
    <property type="term" value="F:hydrolase activity"/>
    <property type="evidence" value="ECO:0007669"/>
    <property type="project" value="InterPro"/>
</dbReference>
<dbReference type="Pfam" id="PF01223">
    <property type="entry name" value="Endonuclease_NS"/>
    <property type="match status" value="1"/>
</dbReference>
<sequence length="701" mass="75247">MDKLDRLRTVIGQLAPDDTPETFHEGLTPNLAGSLSDPRGAEAVDRLAHHQDLGPDGEFALEAIVLPELRPAIDVVGGDFTIEDPLWQHLDTDPVLHAAIKSTLSSIGRVDLPGHPSLPYGGTAFVAGEGLLMTNRHVAELFTSGIGVHDLRFLPGMSPDVDFAHEAGSDASIALDILGVAMIHPYWDMALLRVDGLAARHPVLQLSLDDPADLIDREIACVGYPAFDPRNDAAVQHKVFRGVYNVKRLQPGKIRGRAPTTSFGKRLDVGTHDSSTLGGNSGSAVIDVRTGHVLALHFAGIYLRENYAVPACDLAEDRRVVDSGVSFAGRPAPSAGAWDTWWQRTGAEAPAPARSDVPEQLTVRYDIPIEVTVRIAGAPVAVSTAASDPSPFATEAMVAPHHDTDYSNRTGYDSSFLDGLELPPPAPADPANVVSMQDGAPYIPYHHFSVVMDKRRRLAAFTACNADFSPAAKEPEPGDYSRKGLSGLGRNDIELWFVDPRVPAEFQLTDRFFTKDCGAFDRGHVVRREDAAWGSSYQEVRDANGDTFHITNCTPQVAGFNQAKSKNWGALENLIAKQAGTGRVSVFAGPVLAADDPVFVGEGPNGPVRVQIPVRYWKVVAAATDGKLTAYAFLLEQDLSDVPLELAIPDAWRELMIPVKALQRRLGGVTFPAQLKKADQSGTARGAAVRAATGIELAGPS</sequence>
<dbReference type="Gene3D" id="2.40.10.10">
    <property type="entry name" value="Trypsin-like serine proteases"/>
    <property type="match status" value="2"/>
</dbReference>
<dbReference type="PANTHER" id="PTHR13966">
    <property type="entry name" value="ENDONUCLEASE RELATED"/>
    <property type="match status" value="1"/>
</dbReference>
<feature type="domain" description="DNA/RNA non-specific endonuclease/pyrophosphatase/phosphodiesterase" evidence="4">
    <location>
        <begin position="444"/>
        <end position="678"/>
    </location>
</feature>
<reference evidence="5" key="1">
    <citation type="submission" date="2020-07" db="EMBL/GenBank/DDBJ databases">
        <authorList>
            <person name="Pettersson B.M.F."/>
            <person name="Behra P.R.K."/>
            <person name="Ramesh M."/>
            <person name="Das S."/>
            <person name="Dasgupta S."/>
            <person name="Kirsebom L.A."/>
        </authorList>
    </citation>
    <scope>NUCLEOTIDE SEQUENCE</scope>
    <source>
        <strain evidence="5">DSM 44615</strain>
    </source>
</reference>
<dbReference type="AlphaFoldDB" id="A0A9X2YTF9"/>
<keyword evidence="2" id="KW-0479">Metal-binding</keyword>
<keyword evidence="6" id="KW-1185">Reference proteome</keyword>
<dbReference type="InterPro" id="IPR009003">
    <property type="entry name" value="Peptidase_S1_PA"/>
</dbReference>
<dbReference type="InterPro" id="IPR043504">
    <property type="entry name" value="Peptidase_S1_PA_chymotrypsin"/>
</dbReference>
<keyword evidence="5" id="KW-0378">Hydrolase</keyword>
<evidence type="ECO:0000256" key="1">
    <source>
        <dbReference type="PIRSR" id="PIRSR640255-1"/>
    </source>
</evidence>
<dbReference type="SMART" id="SM00477">
    <property type="entry name" value="NUC"/>
    <property type="match status" value="1"/>
</dbReference>
<dbReference type="SUPFAM" id="SSF54060">
    <property type="entry name" value="His-Me finger endonucleases"/>
    <property type="match status" value="1"/>
</dbReference>
<dbReference type="InterPro" id="IPR040255">
    <property type="entry name" value="Non-specific_endonuclease"/>
</dbReference>
<accession>A0A9X2YTF9</accession>
<dbReference type="PANTHER" id="PTHR13966:SF5">
    <property type="entry name" value="ENDONUCLEASE G, MITOCHONDRIAL"/>
    <property type="match status" value="1"/>
</dbReference>
<dbReference type="RefSeq" id="WP_264015669.1">
    <property type="nucleotide sequence ID" value="NZ_JACKSJ010000241.1"/>
</dbReference>
<dbReference type="EMBL" id="JACKSJ010000241">
    <property type="protein sequence ID" value="MCV7173499.1"/>
    <property type="molecule type" value="Genomic_DNA"/>
</dbReference>
<organism evidence="5 6">
    <name type="scientific">[Mycobacterium] manitobense</name>
    <dbReference type="NCBI Taxonomy" id="190147"/>
    <lineage>
        <taxon>Bacteria</taxon>
        <taxon>Bacillati</taxon>
        <taxon>Actinomycetota</taxon>
        <taxon>Actinomycetes</taxon>
        <taxon>Mycobacteriales</taxon>
        <taxon>Mycobacteriaceae</taxon>
        <taxon>Mycolicibacterium</taxon>
    </lineage>
</organism>
<evidence type="ECO:0000256" key="2">
    <source>
        <dbReference type="PIRSR" id="PIRSR640255-2"/>
    </source>
</evidence>